<sequence length="269" mass="30470">MLFHDDHICDNRNLSSRQICDLRDGKNCAIRNNPGMTSEHDRIREWLRRKLEERGHGAKGKLASHLKIQASAVSRMLAKPGKQDRGIEATTLREMERYFGERIPLNGSDDGGDESASDGLLPIVRFAAVAGEVAAGVWQEEEIWDVEKYDPIPVVPGRYANLEQRAYLVRGPSVDQMRIFDGDFAIAVKYWMVREAPVDGDLVIVTRRKGDLAERTIKEIQVFPDRVELWPRSSDPRFQAPIVILKDSDAPDDVSVEITDLVIGSFRRF</sequence>
<comment type="caution">
    <text evidence="1">The sequence shown here is derived from an EMBL/GenBank/DDBJ whole genome shotgun (WGS) entry which is preliminary data.</text>
</comment>
<name>A0A9X3IM86_9HYPH</name>
<organism evidence="1 2">
    <name type="scientific">Kaistia nematophila</name>
    <dbReference type="NCBI Taxonomy" id="2994654"/>
    <lineage>
        <taxon>Bacteria</taxon>
        <taxon>Pseudomonadati</taxon>
        <taxon>Pseudomonadota</taxon>
        <taxon>Alphaproteobacteria</taxon>
        <taxon>Hyphomicrobiales</taxon>
        <taxon>Kaistiaceae</taxon>
        <taxon>Kaistia</taxon>
    </lineage>
</organism>
<reference evidence="1" key="1">
    <citation type="submission" date="2022-11" db="EMBL/GenBank/DDBJ databases">
        <title>Biodiversity and phylogenetic relationships of bacteria.</title>
        <authorList>
            <person name="Machado R.A.R."/>
            <person name="Bhat A."/>
            <person name="Loulou A."/>
            <person name="Kallel S."/>
        </authorList>
    </citation>
    <scope>NUCLEOTIDE SEQUENCE</scope>
    <source>
        <strain evidence="1">K-TC2</strain>
    </source>
</reference>
<evidence type="ECO:0000313" key="2">
    <source>
        <dbReference type="Proteomes" id="UP001144805"/>
    </source>
</evidence>
<evidence type="ECO:0008006" key="3">
    <source>
        <dbReference type="Google" id="ProtNLM"/>
    </source>
</evidence>
<protein>
    <recommendedName>
        <fullName evidence="3">Peptidase S24/S26A/S26B/S26C domain-containing protein</fullName>
    </recommendedName>
</protein>
<dbReference type="RefSeq" id="WP_266338590.1">
    <property type="nucleotide sequence ID" value="NZ_JAPKNK010000003.1"/>
</dbReference>
<gene>
    <name evidence="1" type="ORF">OSH07_10545</name>
</gene>
<keyword evidence="2" id="KW-1185">Reference proteome</keyword>
<dbReference type="AlphaFoldDB" id="A0A9X3IM86"/>
<dbReference type="Proteomes" id="UP001144805">
    <property type="component" value="Unassembled WGS sequence"/>
</dbReference>
<dbReference type="SUPFAM" id="SSF51306">
    <property type="entry name" value="LexA/Signal peptidase"/>
    <property type="match status" value="1"/>
</dbReference>
<accession>A0A9X3IM86</accession>
<evidence type="ECO:0000313" key="1">
    <source>
        <dbReference type="EMBL" id="MCX5569630.1"/>
    </source>
</evidence>
<proteinExistence type="predicted"/>
<dbReference type="Gene3D" id="2.10.109.10">
    <property type="entry name" value="Umud Fragment, subunit A"/>
    <property type="match status" value="1"/>
</dbReference>
<dbReference type="EMBL" id="JAPKNK010000003">
    <property type="protein sequence ID" value="MCX5569630.1"/>
    <property type="molecule type" value="Genomic_DNA"/>
</dbReference>
<dbReference type="InterPro" id="IPR036286">
    <property type="entry name" value="LexA/Signal_pep-like_sf"/>
</dbReference>